<proteinExistence type="predicted"/>
<organism evidence="1">
    <name type="scientific">Variovorax paradoxus</name>
    <dbReference type="NCBI Taxonomy" id="34073"/>
    <lineage>
        <taxon>Bacteria</taxon>
        <taxon>Pseudomonadati</taxon>
        <taxon>Pseudomonadota</taxon>
        <taxon>Betaproteobacteria</taxon>
        <taxon>Burkholderiales</taxon>
        <taxon>Comamonadaceae</taxon>
        <taxon>Variovorax</taxon>
    </lineage>
</organism>
<evidence type="ECO:0000313" key="1">
    <source>
        <dbReference type="EMBL" id="CAA2105996.1"/>
    </source>
</evidence>
<dbReference type="AlphaFoldDB" id="A0A679IYK8"/>
<dbReference type="RefSeq" id="WP_339091107.1">
    <property type="nucleotide sequence ID" value="NZ_LR743507.1"/>
</dbReference>
<sequence length="196" mass="20530">MSLIVPPTGFCPNLFTLRMQVAQRVFSSPDSGSEQVIDRLNDRWLLSLTLPNRLHADAAVIEAFIASLRGMTNTVALYHYVRRVPRGSMRGAPTAQAAAAGAQALVLNTTAGATLKAGDMIGVAGLLLMVATDATANGAGVMLVQIVNCLRVAVGGGSPVTWDKPTAPFRLVSPSAIQYIPGHSPEASFDFVEAVG</sequence>
<protein>
    <submittedName>
        <fullName evidence="1">Uncharacterized protein</fullName>
    </submittedName>
</protein>
<gene>
    <name evidence="1" type="ORF">VVAX_03529</name>
</gene>
<accession>A0A679IYK8</accession>
<name>A0A679IYK8_VARPD</name>
<reference evidence="1" key="1">
    <citation type="submission" date="2019-12" db="EMBL/GenBank/DDBJ databases">
        <authorList>
            <person name="Cremers G."/>
        </authorList>
    </citation>
    <scope>NUCLEOTIDE SEQUENCE</scope>
    <source>
        <strain evidence="1">Vvax</strain>
    </source>
</reference>
<dbReference type="EMBL" id="LR743507">
    <property type="protein sequence ID" value="CAA2105996.1"/>
    <property type="molecule type" value="Genomic_DNA"/>
</dbReference>